<evidence type="ECO:0000256" key="1">
    <source>
        <dbReference type="SAM" id="MobiDB-lite"/>
    </source>
</evidence>
<dbReference type="AlphaFoldDB" id="A0A7I7Q923"/>
<evidence type="ECO:0000313" key="2">
    <source>
        <dbReference type="EMBL" id="BBY22572.1"/>
    </source>
</evidence>
<evidence type="ECO:0000313" key="3">
    <source>
        <dbReference type="Proteomes" id="UP000467130"/>
    </source>
</evidence>
<name>A0A7I7Q923_9MYCO</name>
<gene>
    <name evidence="2" type="ORF">MSTO_27770</name>
</gene>
<protein>
    <submittedName>
        <fullName evidence="2">Uncharacterized protein</fullName>
    </submittedName>
</protein>
<reference evidence="2 3" key="1">
    <citation type="journal article" date="2019" name="Emerg. Microbes Infect.">
        <title>Comprehensive subspecies identification of 175 nontuberculous mycobacteria species based on 7547 genomic profiles.</title>
        <authorList>
            <person name="Matsumoto Y."/>
            <person name="Kinjo T."/>
            <person name="Motooka D."/>
            <person name="Nabeya D."/>
            <person name="Jung N."/>
            <person name="Uechi K."/>
            <person name="Horii T."/>
            <person name="Iida T."/>
            <person name="Fujita J."/>
            <person name="Nakamura S."/>
        </authorList>
    </citation>
    <scope>NUCLEOTIDE SEQUENCE [LARGE SCALE GENOMIC DNA]</scope>
    <source>
        <strain evidence="2 3">JCM 17783</strain>
    </source>
</reference>
<feature type="compositionally biased region" description="Low complexity" evidence="1">
    <location>
        <begin position="58"/>
        <end position="72"/>
    </location>
</feature>
<sequence>MGQQVREVYGASLSPDATAFAHIVDEGGAIRARCNAFCVAGGPAPHETWSFRSRARSRASSTPRTASGWPVR</sequence>
<organism evidence="2 3">
    <name type="scientific">Mycobacterium stomatepiae</name>
    <dbReference type="NCBI Taxonomy" id="470076"/>
    <lineage>
        <taxon>Bacteria</taxon>
        <taxon>Bacillati</taxon>
        <taxon>Actinomycetota</taxon>
        <taxon>Actinomycetes</taxon>
        <taxon>Mycobacteriales</taxon>
        <taxon>Mycobacteriaceae</taxon>
        <taxon>Mycobacterium</taxon>
        <taxon>Mycobacterium simiae complex</taxon>
    </lineage>
</organism>
<accession>A0A7I7Q923</accession>
<proteinExistence type="predicted"/>
<dbReference type="EMBL" id="AP022587">
    <property type="protein sequence ID" value="BBY22572.1"/>
    <property type="molecule type" value="Genomic_DNA"/>
</dbReference>
<dbReference type="KEGG" id="msto:MSTO_27770"/>
<dbReference type="Proteomes" id="UP000467130">
    <property type="component" value="Chromosome"/>
</dbReference>
<feature type="region of interest" description="Disordered" evidence="1">
    <location>
        <begin position="50"/>
        <end position="72"/>
    </location>
</feature>
<keyword evidence="3" id="KW-1185">Reference proteome</keyword>